<keyword evidence="11 22" id="KW-0862">Zinc</keyword>
<feature type="compositionally biased region" description="Polar residues" evidence="23">
    <location>
        <begin position="73"/>
        <end position="84"/>
    </location>
</feature>
<dbReference type="InterPro" id="IPR035500">
    <property type="entry name" value="NHR-like_dom_sf"/>
</dbReference>
<evidence type="ECO:0000256" key="9">
    <source>
        <dbReference type="ARBA" id="ARBA00022723"/>
    </source>
</evidence>
<dbReference type="PRINTS" id="PR00528">
    <property type="entry name" value="GLCORTICOIDR"/>
</dbReference>
<keyword evidence="20 22" id="KW-0539">Nucleus</keyword>
<keyword evidence="12" id="KW-0156">Chromatin regulator</keyword>
<evidence type="ECO:0000256" key="20">
    <source>
        <dbReference type="ARBA" id="ARBA00023242"/>
    </source>
</evidence>
<dbReference type="InterPro" id="IPR001409">
    <property type="entry name" value="Glcrtcd_rcpt"/>
</dbReference>
<evidence type="ECO:0000256" key="18">
    <source>
        <dbReference type="ARBA" id="ARBA00023170"/>
    </source>
</evidence>
<dbReference type="PRINTS" id="PR00398">
    <property type="entry name" value="STRDHORMONER"/>
</dbReference>
<dbReference type="GO" id="GO:0031963">
    <property type="term" value="F:nuclear cortisol receptor activity"/>
    <property type="evidence" value="ECO:0007669"/>
    <property type="project" value="UniProtKB-ARBA"/>
</dbReference>
<dbReference type="GO" id="GO:0005634">
    <property type="term" value="C:nucleus"/>
    <property type="evidence" value="ECO:0007669"/>
    <property type="project" value="UniProtKB-SubCell"/>
</dbReference>
<evidence type="ECO:0000256" key="15">
    <source>
        <dbReference type="ARBA" id="ARBA00023125"/>
    </source>
</evidence>
<feature type="compositionally biased region" description="Low complexity" evidence="23">
    <location>
        <begin position="303"/>
        <end position="315"/>
    </location>
</feature>
<dbReference type="Gene3D" id="3.30.50.10">
    <property type="entry name" value="Erythroid Transcription Factor GATA-1, subunit A"/>
    <property type="match status" value="1"/>
</dbReference>
<dbReference type="GO" id="GO:0005813">
    <property type="term" value="C:centrosome"/>
    <property type="evidence" value="ECO:0007669"/>
    <property type="project" value="UniProtKB-SubCell"/>
</dbReference>
<keyword evidence="9 22" id="KW-0479">Metal-binding</keyword>
<dbReference type="GO" id="GO:0008270">
    <property type="term" value="F:zinc ion binding"/>
    <property type="evidence" value="ECO:0007669"/>
    <property type="project" value="UniProtKB-KW"/>
</dbReference>
<keyword evidence="8" id="KW-0754">Steroid-binding</keyword>
<evidence type="ECO:0000259" key="24">
    <source>
        <dbReference type="PROSITE" id="PS51030"/>
    </source>
</evidence>
<dbReference type="SUPFAM" id="SSF48508">
    <property type="entry name" value="Nuclear receptor ligand-binding domain"/>
    <property type="match status" value="1"/>
</dbReference>
<evidence type="ECO:0000256" key="17">
    <source>
        <dbReference type="ARBA" id="ARBA00023163"/>
    </source>
</evidence>
<feature type="compositionally biased region" description="Basic and acidic residues" evidence="23">
    <location>
        <begin position="58"/>
        <end position="69"/>
    </location>
</feature>
<keyword evidence="16" id="KW-0496">Mitochondrion</keyword>
<dbReference type="Pfam" id="PF00104">
    <property type="entry name" value="Hormone_recep"/>
    <property type="match status" value="1"/>
</dbReference>
<evidence type="ECO:0000256" key="22">
    <source>
        <dbReference type="RuleBase" id="RU004334"/>
    </source>
</evidence>
<evidence type="ECO:0000313" key="27">
    <source>
        <dbReference type="Proteomes" id="UP000261520"/>
    </source>
</evidence>
<dbReference type="SUPFAM" id="SSF57716">
    <property type="entry name" value="Glucocorticoid receptor-like (DNA-binding domain)"/>
    <property type="match status" value="1"/>
</dbReference>
<dbReference type="Pfam" id="PF00105">
    <property type="entry name" value="zf-C4"/>
    <property type="match status" value="1"/>
</dbReference>
<feature type="domain" description="Nuclear receptor" evidence="24">
    <location>
        <begin position="334"/>
        <end position="419"/>
    </location>
</feature>
<dbReference type="InterPro" id="IPR050200">
    <property type="entry name" value="Nuclear_hormone_rcpt_NR3"/>
</dbReference>
<dbReference type="GO" id="GO:0051414">
    <property type="term" value="P:response to cortisol"/>
    <property type="evidence" value="ECO:0007669"/>
    <property type="project" value="UniProtKB-ARBA"/>
</dbReference>
<evidence type="ECO:0000256" key="6">
    <source>
        <dbReference type="ARBA" id="ARBA00015625"/>
    </source>
</evidence>
<dbReference type="PRINTS" id="PR00047">
    <property type="entry name" value="STROIDFINGER"/>
</dbReference>
<dbReference type="Gene3D" id="1.10.565.10">
    <property type="entry name" value="Retinoid X Receptor"/>
    <property type="match status" value="1"/>
</dbReference>
<dbReference type="GO" id="GO:1990794">
    <property type="term" value="C:basolateral part of cell"/>
    <property type="evidence" value="ECO:0007669"/>
    <property type="project" value="UniProtKB-ARBA"/>
</dbReference>
<evidence type="ECO:0000256" key="10">
    <source>
        <dbReference type="ARBA" id="ARBA00022771"/>
    </source>
</evidence>
<keyword evidence="15 22" id="KW-0238">DNA-binding</keyword>
<dbReference type="PROSITE" id="PS00031">
    <property type="entry name" value="NUCLEAR_REC_DBD_1"/>
    <property type="match status" value="1"/>
</dbReference>
<evidence type="ECO:0000256" key="5">
    <source>
        <dbReference type="ARBA" id="ARBA00005413"/>
    </source>
</evidence>
<keyword evidence="18 22" id="KW-0675">Receptor</keyword>
<comment type="similarity">
    <text evidence="5">Belongs to the nuclear hormone receptor family. NR3 subfamily.</text>
</comment>
<dbReference type="InterPro" id="IPR001628">
    <property type="entry name" value="Znf_hrmn_rcpt"/>
</dbReference>
<dbReference type="Ensembl" id="ENSPMGT00000022630.1">
    <property type="protein sequence ID" value="ENSPMGP00000021237.1"/>
    <property type="gene ID" value="ENSPMGG00000016144.1"/>
</dbReference>
<feature type="compositionally biased region" description="Low complexity" evidence="23">
    <location>
        <begin position="39"/>
        <end position="56"/>
    </location>
</feature>
<accession>A0A3B4AVM3</accession>
<proteinExistence type="inferred from homology"/>
<keyword evidence="27" id="KW-1185">Reference proteome</keyword>
<dbReference type="InterPro" id="IPR000536">
    <property type="entry name" value="Nucl_hrmn_rcpt_lig-bd"/>
</dbReference>
<keyword evidence="19" id="KW-0206">Cytoskeleton</keyword>
<evidence type="ECO:0000259" key="25">
    <source>
        <dbReference type="PROSITE" id="PS51843"/>
    </source>
</evidence>
<feature type="domain" description="NR LBD" evidence="25">
    <location>
        <begin position="440"/>
        <end position="674"/>
    </location>
</feature>
<dbReference type="PROSITE" id="PS51030">
    <property type="entry name" value="NUCLEAR_REC_DBD_2"/>
    <property type="match status" value="1"/>
</dbReference>
<dbReference type="GO" id="GO:0010628">
    <property type="term" value="P:positive regulation of gene expression"/>
    <property type="evidence" value="ECO:0007669"/>
    <property type="project" value="UniProtKB-ARBA"/>
</dbReference>
<reference evidence="26" key="2">
    <citation type="submission" date="2025-09" db="UniProtKB">
        <authorList>
            <consortium name="Ensembl"/>
        </authorList>
    </citation>
    <scope>IDENTIFICATION</scope>
</reference>
<dbReference type="InterPro" id="IPR001723">
    <property type="entry name" value="Nuclear_hrmn_rcpt"/>
</dbReference>
<feature type="compositionally biased region" description="Low complexity" evidence="23">
    <location>
        <begin position="180"/>
        <end position="195"/>
    </location>
</feature>
<evidence type="ECO:0000256" key="7">
    <source>
        <dbReference type="ARBA" id="ARBA00022490"/>
    </source>
</evidence>
<feature type="region of interest" description="Disordered" evidence="23">
    <location>
        <begin position="1"/>
        <end position="84"/>
    </location>
</feature>
<feature type="region of interest" description="Disordered" evidence="23">
    <location>
        <begin position="170"/>
        <end position="195"/>
    </location>
</feature>
<dbReference type="InterPro" id="IPR013088">
    <property type="entry name" value="Znf_NHR/GATA"/>
</dbReference>
<evidence type="ECO:0000256" key="16">
    <source>
        <dbReference type="ARBA" id="ARBA00023128"/>
    </source>
</evidence>
<dbReference type="CDD" id="cd07172">
    <property type="entry name" value="NR_DBD_GR_PR"/>
    <property type="match status" value="1"/>
</dbReference>
<dbReference type="Proteomes" id="UP000261520">
    <property type="component" value="Unplaced"/>
</dbReference>
<dbReference type="GO" id="GO:0005739">
    <property type="term" value="C:mitochondrion"/>
    <property type="evidence" value="ECO:0007669"/>
    <property type="project" value="UniProtKB-SubCell"/>
</dbReference>
<evidence type="ECO:0000256" key="12">
    <source>
        <dbReference type="ARBA" id="ARBA00022853"/>
    </source>
</evidence>
<keyword evidence="17 22" id="KW-0804">Transcription</keyword>
<evidence type="ECO:0000256" key="23">
    <source>
        <dbReference type="SAM" id="MobiDB-lite"/>
    </source>
</evidence>
<comment type="subcellular location">
    <subcellularLocation>
        <location evidence="4">Cytoplasm</location>
        <location evidence="4">Cytoskeleton</location>
        <location evidence="4">Microtubule organizing center</location>
        <location evidence="4">Centrosome</location>
    </subcellularLocation>
    <subcellularLocation>
        <location evidence="3">Cytoplasm</location>
        <location evidence="3">Cytoskeleton</location>
        <location evidence="3">Spindle</location>
    </subcellularLocation>
    <subcellularLocation>
        <location evidence="2">Mitochondrion</location>
    </subcellularLocation>
    <subcellularLocation>
        <location evidence="1 22">Nucleus</location>
    </subcellularLocation>
</comment>
<name>A0A3B4AVM3_9GOBI</name>
<reference evidence="26" key="1">
    <citation type="submission" date="2025-08" db="UniProtKB">
        <authorList>
            <consortium name="Ensembl"/>
        </authorList>
    </citation>
    <scope>IDENTIFICATION</scope>
</reference>
<keyword evidence="10 22" id="KW-0863">Zinc-finger</keyword>
<dbReference type="SMART" id="SM00430">
    <property type="entry name" value="HOLI"/>
    <property type="match status" value="1"/>
</dbReference>
<evidence type="ECO:0000256" key="2">
    <source>
        <dbReference type="ARBA" id="ARBA00004173"/>
    </source>
</evidence>
<organism evidence="26 27">
    <name type="scientific">Periophthalmus magnuspinnatus</name>
    <dbReference type="NCBI Taxonomy" id="409849"/>
    <lineage>
        <taxon>Eukaryota</taxon>
        <taxon>Metazoa</taxon>
        <taxon>Chordata</taxon>
        <taxon>Craniata</taxon>
        <taxon>Vertebrata</taxon>
        <taxon>Euteleostomi</taxon>
        <taxon>Actinopterygii</taxon>
        <taxon>Neopterygii</taxon>
        <taxon>Teleostei</taxon>
        <taxon>Neoteleostei</taxon>
        <taxon>Acanthomorphata</taxon>
        <taxon>Gobiaria</taxon>
        <taxon>Gobiiformes</taxon>
        <taxon>Gobioidei</taxon>
        <taxon>Gobiidae</taxon>
        <taxon>Oxudercinae</taxon>
        <taxon>Periophthalmus</taxon>
    </lineage>
</organism>
<evidence type="ECO:0000256" key="19">
    <source>
        <dbReference type="ARBA" id="ARBA00023212"/>
    </source>
</evidence>
<keyword evidence="14" id="KW-0446">Lipid-binding</keyword>
<sequence>MSDLCLVPSGLRDKTRPGLKIRGHSETVPLGKTLHLDNPLSDSLSSPSATVSVGSADQEPRGPTKDHKIQLGSRVQDSAQSSMDSLIGGSDPNFFPLKTDFSMDKGEPDPIDLDHDFDHIGKDMDVSQKLFCDNTLDLLQDFELTGSPSDFYVGDDAFLSSLGDDSLLGDVSSDRDTNASTSTPSPLTPSSSLSVSVKKEKDCGLIQLSTPGVIKQEKTSLGQSYCQVTGTSSASLPRSSPLSICGVSTSGGQSFHFGVSTETQQQKDQKPVTTLYLPVTAVSGAWNRVQGNGDTSGIHRGNESFSSSSAFSSSSTRKESSSAPAPAQGKSGAHKVCLVCSDEASGCHYGVLTCGSCKVFFKRAVEVWSVTSVCAPGQHNYLCAGRNDCIIDKIRRKNCPACRFRKCLMAGMNLEGLVQLQTKLIEARAVIAPRSLVPKCMPQLVPTMLSLLKAIEPETIYAGYDSTLPDTSTRLMTTLNRLGGRQVISAVKWAKSLPGFRSLHLDDQMTLLQCSWLFLMSFGLGWRSYQQCNGDMLCFAPDLVINEDRMKLPFMTDQFEQMLKISSEFVRLQVSHDEYLCMKVLLLLSTVPKDGLKSQAVFDELRMSYIKELGKAIVKREENSSQNWQRFYQLTKLLDSMHEMVGGLLNFCFYTFVNKSLSVEFPEMLAEIISNQLPKFKAGSVKALLFHQR</sequence>
<evidence type="ECO:0000313" key="26">
    <source>
        <dbReference type="Ensembl" id="ENSPMGP00000021237.1"/>
    </source>
</evidence>
<evidence type="ECO:0000256" key="14">
    <source>
        <dbReference type="ARBA" id="ARBA00023121"/>
    </source>
</evidence>
<evidence type="ECO:0000256" key="11">
    <source>
        <dbReference type="ARBA" id="ARBA00022833"/>
    </source>
</evidence>
<feature type="region of interest" description="Disordered" evidence="23">
    <location>
        <begin position="290"/>
        <end position="330"/>
    </location>
</feature>
<evidence type="ECO:0000256" key="3">
    <source>
        <dbReference type="ARBA" id="ARBA00004186"/>
    </source>
</evidence>
<evidence type="ECO:0000256" key="1">
    <source>
        <dbReference type="ARBA" id="ARBA00004123"/>
    </source>
</evidence>
<dbReference type="GO" id="GO:0005819">
    <property type="term" value="C:spindle"/>
    <property type="evidence" value="ECO:0007669"/>
    <property type="project" value="UniProtKB-SubCell"/>
</dbReference>
<dbReference type="PROSITE" id="PS51843">
    <property type="entry name" value="NR_LBD"/>
    <property type="match status" value="1"/>
</dbReference>
<keyword evidence="13 22" id="KW-0805">Transcription regulation</keyword>
<evidence type="ECO:0000256" key="4">
    <source>
        <dbReference type="ARBA" id="ARBA00004300"/>
    </source>
</evidence>
<dbReference type="AlphaFoldDB" id="A0A3B4AVM3"/>
<protein>
    <recommendedName>
        <fullName evidence="6">Glucocorticoid receptor</fullName>
    </recommendedName>
    <alternativeName>
        <fullName evidence="21">Nuclear receptor subfamily 3 group C member 1</fullName>
    </alternativeName>
</protein>
<dbReference type="GO" id="GO:0001046">
    <property type="term" value="F:core promoter sequence-specific DNA binding"/>
    <property type="evidence" value="ECO:0007669"/>
    <property type="project" value="UniProtKB-ARBA"/>
</dbReference>
<evidence type="ECO:0000256" key="21">
    <source>
        <dbReference type="ARBA" id="ARBA00031162"/>
    </source>
</evidence>
<dbReference type="PANTHER" id="PTHR48092">
    <property type="entry name" value="KNIRPS-RELATED PROTEIN-RELATED"/>
    <property type="match status" value="1"/>
</dbReference>
<dbReference type="Pfam" id="PF02155">
    <property type="entry name" value="GCR"/>
    <property type="match status" value="1"/>
</dbReference>
<dbReference type="SMART" id="SM00399">
    <property type="entry name" value="ZnF_C4"/>
    <property type="match status" value="1"/>
</dbReference>
<dbReference type="FunFam" id="1.10.565.10:FF:000004">
    <property type="entry name" value="Androgen receptor variant"/>
    <property type="match status" value="1"/>
</dbReference>
<dbReference type="GO" id="GO:0006325">
    <property type="term" value="P:chromatin organization"/>
    <property type="evidence" value="ECO:0007669"/>
    <property type="project" value="UniProtKB-KW"/>
</dbReference>
<evidence type="ECO:0000256" key="13">
    <source>
        <dbReference type="ARBA" id="ARBA00023015"/>
    </source>
</evidence>
<evidence type="ECO:0000256" key="8">
    <source>
        <dbReference type="ARBA" id="ARBA00022665"/>
    </source>
</evidence>
<keyword evidence="7" id="KW-0963">Cytoplasm</keyword>
<dbReference type="GO" id="GO:1990239">
    <property type="term" value="F:steroid hormone binding"/>
    <property type="evidence" value="ECO:0007669"/>
    <property type="project" value="UniProtKB-ARBA"/>
</dbReference>